<proteinExistence type="predicted"/>
<organism evidence="1 2">
    <name type="scientific">Pseudomonas moraviensis</name>
    <dbReference type="NCBI Taxonomy" id="321662"/>
    <lineage>
        <taxon>Bacteria</taxon>
        <taxon>Pseudomonadati</taxon>
        <taxon>Pseudomonadota</taxon>
        <taxon>Gammaproteobacteria</taxon>
        <taxon>Pseudomonadales</taxon>
        <taxon>Pseudomonadaceae</taxon>
        <taxon>Pseudomonas</taxon>
    </lineage>
</organism>
<evidence type="ECO:0000313" key="2">
    <source>
        <dbReference type="Proteomes" id="UP000217830"/>
    </source>
</evidence>
<dbReference type="AlphaFoldDB" id="A0A2A2PPJ1"/>
<accession>A0A2A2PPJ1</accession>
<evidence type="ECO:0000313" key="1">
    <source>
        <dbReference type="EMBL" id="PAW57576.1"/>
    </source>
</evidence>
<protein>
    <recommendedName>
        <fullName evidence="3">Ig-like domain-containing protein</fullName>
    </recommendedName>
</protein>
<dbReference type="Proteomes" id="UP000217830">
    <property type="component" value="Unassembled WGS sequence"/>
</dbReference>
<dbReference type="InterPro" id="IPR013783">
    <property type="entry name" value="Ig-like_fold"/>
</dbReference>
<name>A0A2A2PPJ1_9PSED</name>
<reference evidence="1 2" key="1">
    <citation type="submission" date="2017-08" db="EMBL/GenBank/DDBJ databases">
        <title>Draft Genome Sequence of Pseudomonas moraviensis TYU6, isolated from Taxus cuspidata by using PacBio Single-Molecule Real-Time Technology.</title>
        <authorList>
            <person name="Baek K.-H."/>
            <person name="Mishra A.K."/>
        </authorList>
    </citation>
    <scope>NUCLEOTIDE SEQUENCE [LARGE SCALE GENOMIC DNA]</scope>
    <source>
        <strain evidence="1 2">TYU6</strain>
    </source>
</reference>
<comment type="caution">
    <text evidence="1">The sequence shown here is derived from an EMBL/GenBank/DDBJ whole genome shotgun (WGS) entry which is preliminary data.</text>
</comment>
<dbReference type="EMBL" id="NRST01000001">
    <property type="protein sequence ID" value="PAW57576.1"/>
    <property type="molecule type" value="Genomic_DNA"/>
</dbReference>
<gene>
    <name evidence="1" type="ORF">CKQ80_20510</name>
</gene>
<keyword evidence="2" id="KW-1185">Reference proteome</keyword>
<sequence length="783" mass="83552">MEHSFKIGQGTAESNGQWQVTAFTQDMPPGSFTIVARQTLSGVTSDVSLPRSFKIRPPALTSVSVTYPTLTTIEFSGAGFTGATVEITIVNGPEEATPPPVVVVTAGSWRTTSQKWPFGVYNLKVVQKVSDNAGGWIPSHEYLFRTSSELPAPTEVTHTVSNYTPTFTGKGFINASVEVTDKADGSAVAPATTVTAQGWLTRATQAWAPGSTRTVKVVQKLGDAVSPAVERIINIDRFPAPTELACTVVDYTPVLTGKGVSGATVHVTDKVTGAPIAPPAPVTAQGWSARASAVWEPNTTKVVLLVQKDGALVSDPVEMTITVPLLAPVITDVEDDGLSPKISGTCWPGATLSLKYSDSANEHRPVGTSGTWTFKRDAGFAPDREHRVTVIQSVAGRPSPPASQAFSVSPEQLVITEPTENTDTHYDMTVRGVNGYNGATLQLRDAQFGRNLGEPKRLTNHNSWFVELKKLEFRKYQIEAVQTIAGRPSLPSAVRSYFVVLVPPVIRVPAPNQSLARTSTLSGTAEPFGQVTIWRENPSEILLDKVPVNFVGEWRAEVTLPVGNYTVKGRQFFETHASRESPPRTYKVVPAAPVIESPGRGVHIGRQVVVSGFGYPGDTVLVTLTGSRGTTRASAPVLEDRTWSLTLETGQSVGPANLVAVASRDDFDSAASAALPVVLGTYLPAIDEPAPGFRVENPLRFVGKGRTGVGRVVPWFNPDTVLSAGIAVTAQGWSGEATQPLLPGGQWCRFQQTITDAADGSTVSDWVESERFEITSIAPGARP</sequence>
<evidence type="ECO:0008006" key="3">
    <source>
        <dbReference type="Google" id="ProtNLM"/>
    </source>
</evidence>
<dbReference type="Gene3D" id="2.60.40.10">
    <property type="entry name" value="Immunoglobulins"/>
    <property type="match status" value="1"/>
</dbReference>